<evidence type="ECO:0000313" key="2">
    <source>
        <dbReference type="Proteomes" id="UP001341281"/>
    </source>
</evidence>
<reference evidence="1 2" key="1">
    <citation type="submission" date="2024-02" db="EMBL/GenBank/DDBJ databases">
        <title>High-quality chromosome-scale genome assembly of Pensacola bahiagrass (Paspalum notatum Flugge var. saurae).</title>
        <authorList>
            <person name="Vega J.M."/>
            <person name="Podio M."/>
            <person name="Orjuela J."/>
            <person name="Siena L.A."/>
            <person name="Pessino S.C."/>
            <person name="Combes M.C."/>
            <person name="Mariac C."/>
            <person name="Albertini E."/>
            <person name="Pupilli F."/>
            <person name="Ortiz J.P.A."/>
            <person name="Leblanc O."/>
        </authorList>
    </citation>
    <scope>NUCLEOTIDE SEQUENCE [LARGE SCALE GENOMIC DNA]</scope>
    <source>
        <strain evidence="1">R1</strain>
        <tissue evidence="1">Leaf</tissue>
    </source>
</reference>
<evidence type="ECO:0000313" key="1">
    <source>
        <dbReference type="EMBL" id="WVZ83900.1"/>
    </source>
</evidence>
<proteinExistence type="predicted"/>
<protein>
    <submittedName>
        <fullName evidence="1">Uncharacterized protein</fullName>
    </submittedName>
</protein>
<sequence>MAEIVGSVLVQEALSKAISFVFGKREEKASEALNAERLVAVSQLEFALERTAKLPVTEPSLLHRRKMIRRAYLDGTTAQQ</sequence>
<organism evidence="1 2">
    <name type="scientific">Paspalum notatum var. saurae</name>
    <dbReference type="NCBI Taxonomy" id="547442"/>
    <lineage>
        <taxon>Eukaryota</taxon>
        <taxon>Viridiplantae</taxon>
        <taxon>Streptophyta</taxon>
        <taxon>Embryophyta</taxon>
        <taxon>Tracheophyta</taxon>
        <taxon>Spermatophyta</taxon>
        <taxon>Magnoliopsida</taxon>
        <taxon>Liliopsida</taxon>
        <taxon>Poales</taxon>
        <taxon>Poaceae</taxon>
        <taxon>PACMAD clade</taxon>
        <taxon>Panicoideae</taxon>
        <taxon>Andropogonodae</taxon>
        <taxon>Paspaleae</taxon>
        <taxon>Paspalinae</taxon>
        <taxon>Paspalum</taxon>
    </lineage>
</organism>
<dbReference type="AlphaFoldDB" id="A0AAQ3U5Y6"/>
<accession>A0AAQ3U5Y6</accession>
<dbReference type="Proteomes" id="UP001341281">
    <property type="component" value="Chromosome 07"/>
</dbReference>
<dbReference type="EMBL" id="CP144751">
    <property type="protein sequence ID" value="WVZ83900.1"/>
    <property type="molecule type" value="Genomic_DNA"/>
</dbReference>
<keyword evidence="2" id="KW-1185">Reference proteome</keyword>
<gene>
    <name evidence="1" type="ORF">U9M48_030995</name>
</gene>
<name>A0AAQ3U5Y6_PASNO</name>